<gene>
    <name evidence="2" type="ORF">PFLCHA0_c45680</name>
</gene>
<dbReference type="HOGENOM" id="CLU_198338_0_0_6"/>
<dbReference type="eggNOG" id="ENOG5031TS3">
    <property type="taxonomic scope" value="Bacteria"/>
</dbReference>
<evidence type="ECO:0000256" key="1">
    <source>
        <dbReference type="SAM" id="Phobius"/>
    </source>
</evidence>
<dbReference type="Proteomes" id="UP000013940">
    <property type="component" value="Chromosome"/>
</dbReference>
<evidence type="ECO:0000313" key="3">
    <source>
        <dbReference type="Proteomes" id="UP000013940"/>
    </source>
</evidence>
<dbReference type="NCBIfam" id="NF041882">
    <property type="entry name" value="PA3371_fam"/>
    <property type="match status" value="1"/>
</dbReference>
<organism evidence="2 3">
    <name type="scientific">Pseudomonas protegens (strain DSM 19095 / LMG 27888 / CFBP 6595 / CHA0)</name>
    <dbReference type="NCBI Taxonomy" id="1124983"/>
    <lineage>
        <taxon>Bacteria</taxon>
        <taxon>Pseudomonadati</taxon>
        <taxon>Pseudomonadota</taxon>
        <taxon>Gammaproteobacteria</taxon>
        <taxon>Pseudomonadales</taxon>
        <taxon>Pseudomonadaceae</taxon>
        <taxon>Pseudomonas</taxon>
    </lineage>
</organism>
<reference evidence="3" key="1">
    <citation type="journal article" date="2014" name="Genome Announc.">
        <title>Full-genome sequence of the plant growth-promoting bacterium Pseudomonas protegens CHA0.</title>
        <authorList>
            <person name="Jousset A."/>
            <person name="Schuldes J."/>
            <person name="Keel C."/>
            <person name="Maurhofer M."/>
            <person name="Daniel R."/>
            <person name="Scheu S."/>
            <person name="Thuermer A."/>
        </authorList>
    </citation>
    <scope>NUCLEOTIDE SEQUENCE [LARGE SCALE GENOMIC DNA]</scope>
    <source>
        <strain evidence="3">DSM 19095 / LMG 27888 / CFBP 6595 / CHA0</strain>
    </source>
</reference>
<accession>A0A2C9ERM2</accession>
<feature type="transmembrane region" description="Helical" evidence="1">
    <location>
        <begin position="29"/>
        <end position="49"/>
    </location>
</feature>
<evidence type="ECO:0000313" key="2">
    <source>
        <dbReference type="EMBL" id="AGL86322.1"/>
    </source>
</evidence>
<keyword evidence="1" id="KW-0812">Transmembrane</keyword>
<dbReference type="InterPro" id="IPR049711">
    <property type="entry name" value="PA3371-like"/>
</dbReference>
<dbReference type="KEGG" id="pprc:PFLCHA0_c45680"/>
<proteinExistence type="predicted"/>
<dbReference type="AlphaFoldDB" id="A0A2C9ERM2"/>
<name>A0A2C9ERM2_PSEPH</name>
<keyword evidence="1" id="KW-0472">Membrane</keyword>
<keyword evidence="1" id="KW-1133">Transmembrane helix</keyword>
<sequence>MSTAAKSLLVLTLLSAISAVFLPEEPLGSAPLIISGSLFGLFLLALLAGRKIKFDPVLR</sequence>
<dbReference type="GeneID" id="57477574"/>
<dbReference type="RefSeq" id="WP_015636674.1">
    <property type="nucleotide sequence ID" value="NC_021237.1"/>
</dbReference>
<dbReference type="EMBL" id="CP003190">
    <property type="protein sequence ID" value="AGL86322.1"/>
    <property type="molecule type" value="Genomic_DNA"/>
</dbReference>
<protein>
    <submittedName>
        <fullName evidence="2">Uncharacterized protein</fullName>
    </submittedName>
</protein>